<comment type="cofactor">
    <cofactor evidence="6">
        <name>heme</name>
        <dbReference type="ChEBI" id="CHEBI:30413"/>
    </cofactor>
</comment>
<dbReference type="SUPFAM" id="SSF48264">
    <property type="entry name" value="Cytochrome P450"/>
    <property type="match status" value="1"/>
</dbReference>
<dbReference type="InterPro" id="IPR050705">
    <property type="entry name" value="Cytochrome_P450_3A"/>
</dbReference>
<comment type="caution">
    <text evidence="7">The sequence shown here is derived from an EMBL/GenBank/DDBJ whole genome shotgun (WGS) entry which is preliminary data.</text>
</comment>
<evidence type="ECO:0000256" key="5">
    <source>
        <dbReference type="ARBA" id="ARBA00023004"/>
    </source>
</evidence>
<dbReference type="Gene3D" id="1.10.630.10">
    <property type="entry name" value="Cytochrome P450"/>
    <property type="match status" value="1"/>
</dbReference>
<protein>
    <submittedName>
        <fullName evidence="7">Cytochrome P450</fullName>
    </submittedName>
</protein>
<dbReference type="AlphaFoldDB" id="A0A0D1BTD0"/>
<dbReference type="PRINTS" id="PR00463">
    <property type="entry name" value="EP450I"/>
</dbReference>
<dbReference type="InterPro" id="IPR002401">
    <property type="entry name" value="Cyt_P450_E_grp-I"/>
</dbReference>
<dbReference type="GO" id="GO:0020037">
    <property type="term" value="F:heme binding"/>
    <property type="evidence" value="ECO:0007669"/>
    <property type="project" value="InterPro"/>
</dbReference>
<keyword evidence="2 6" id="KW-0349">Heme</keyword>
<dbReference type="InterPro" id="IPR001128">
    <property type="entry name" value="Cyt_P450"/>
</dbReference>
<evidence type="ECO:0000313" key="8">
    <source>
        <dbReference type="Proteomes" id="UP000032250"/>
    </source>
</evidence>
<keyword evidence="4" id="KW-0560">Oxidoreductase</keyword>
<evidence type="ECO:0000256" key="1">
    <source>
        <dbReference type="ARBA" id="ARBA00010617"/>
    </source>
</evidence>
<name>A0A0D1BTD0_CLOBO</name>
<dbReference type="GO" id="GO:0005506">
    <property type="term" value="F:iron ion binding"/>
    <property type="evidence" value="ECO:0007669"/>
    <property type="project" value="InterPro"/>
</dbReference>
<comment type="similarity">
    <text evidence="1">Belongs to the cytochrome P450 family.</text>
</comment>
<dbReference type="GO" id="GO:0004497">
    <property type="term" value="F:monooxygenase activity"/>
    <property type="evidence" value="ECO:0007669"/>
    <property type="project" value="InterPro"/>
</dbReference>
<gene>
    <name evidence="7" type="ORF">N495_05320</name>
</gene>
<dbReference type="InterPro" id="IPR036396">
    <property type="entry name" value="Cyt_P450_sf"/>
</dbReference>
<evidence type="ECO:0000256" key="4">
    <source>
        <dbReference type="ARBA" id="ARBA00023002"/>
    </source>
</evidence>
<dbReference type="CDD" id="cd11067">
    <property type="entry name" value="CYP152"/>
    <property type="match status" value="1"/>
</dbReference>
<evidence type="ECO:0000313" key="7">
    <source>
        <dbReference type="EMBL" id="KIS23027.1"/>
    </source>
</evidence>
<dbReference type="Pfam" id="PF00067">
    <property type="entry name" value="p450"/>
    <property type="match status" value="1"/>
</dbReference>
<dbReference type="GO" id="GO:0016705">
    <property type="term" value="F:oxidoreductase activity, acting on paired donors, with incorporation or reduction of molecular oxygen"/>
    <property type="evidence" value="ECO:0007669"/>
    <property type="project" value="InterPro"/>
</dbReference>
<dbReference type="HOGENOM" id="CLU_037319_0_0_9"/>
<dbReference type="RefSeq" id="WP_043031712.1">
    <property type="nucleotide sequence ID" value="NZ_JXSU01000007.1"/>
</dbReference>
<proteinExistence type="inferred from homology"/>
<dbReference type="Proteomes" id="UP000032250">
    <property type="component" value="Unassembled WGS sequence"/>
</dbReference>
<keyword evidence="3 6" id="KW-0479">Metal-binding</keyword>
<evidence type="ECO:0000256" key="3">
    <source>
        <dbReference type="ARBA" id="ARBA00022723"/>
    </source>
</evidence>
<evidence type="ECO:0000256" key="6">
    <source>
        <dbReference type="PIRSR" id="PIRSR602401-1"/>
    </source>
</evidence>
<dbReference type="EMBL" id="JXSU01000007">
    <property type="protein sequence ID" value="KIS23027.1"/>
    <property type="molecule type" value="Genomic_DNA"/>
</dbReference>
<dbReference type="PANTHER" id="PTHR24302">
    <property type="entry name" value="CYTOCHROME P450 FAMILY 3"/>
    <property type="match status" value="1"/>
</dbReference>
<sequence length="419" mass="48292">MLIEEHIPKDKGIDNTFALLQEGYLFIKNRADRYQSNLFETHLFGQKVICMTGKEAAKLFYKEELFQRNGAAPKRVQKTLFGENAIQTMDDEEHTHRKHLFMSLMTPVSQKILAELVMEKWKSSIDKWEDKKEIVLFNEAKEILCQISCHWAGVPLHKSEIKNRAEDFNLMVNALGAVGPQYWKGKMARSRAEKWITGTIKDVRSGKLDAEEDSPLYAMAFHKDLDGNQMDTSMAAIELINVLRPIVAISTFITFAALALYKHPECKEKLISGGDSYLEMFAQEVRRYYPFAPFLGARVRKDFILNECEFKKGMLVLLDMYGTNHDSQIWEKPNEFYPERFKEWKGSLFDFIPQGGGDPVKTHRCPGEGITMEIMKGSLDFLVNKIEFQVPKQDLSYSLIKIPTLPKSGFIMTNIKRKF</sequence>
<dbReference type="PATRIC" id="fig|1379739.3.peg.1391"/>
<dbReference type="PANTHER" id="PTHR24302:SF15">
    <property type="entry name" value="FATTY-ACID PEROXYGENASE"/>
    <property type="match status" value="1"/>
</dbReference>
<evidence type="ECO:0000256" key="2">
    <source>
        <dbReference type="ARBA" id="ARBA00022617"/>
    </source>
</evidence>
<reference evidence="7 8" key="1">
    <citation type="submission" date="2014-06" db="EMBL/GenBank/DDBJ databases">
        <title>Genome characterization of distinct group I Clostridium botulinum lineages.</title>
        <authorList>
            <person name="Giordani F."/>
            <person name="Anselmo A."/>
            <person name="Fillo S."/>
            <person name="Palozzi A.M."/>
            <person name="Fortunato A."/>
            <person name="Gentile B."/>
            <person name="Ciammaruconi A."/>
            <person name="Anniballi F."/>
            <person name="De Medici D."/>
            <person name="Lista F."/>
        </authorList>
    </citation>
    <scope>NUCLEOTIDE SEQUENCE [LARGE SCALE GENOMIC DNA]</scope>
    <source>
        <strain evidence="7 8">B2 450</strain>
    </source>
</reference>
<feature type="binding site" description="axial binding residue" evidence="6">
    <location>
        <position position="365"/>
    </location>
    <ligand>
        <name>heme</name>
        <dbReference type="ChEBI" id="CHEBI:30413"/>
    </ligand>
    <ligandPart>
        <name>Fe</name>
        <dbReference type="ChEBI" id="CHEBI:18248"/>
    </ligandPart>
</feature>
<accession>A0A0D1BTD0</accession>
<organism evidence="7 8">
    <name type="scientific">Clostridium botulinum B2 450</name>
    <dbReference type="NCBI Taxonomy" id="1379739"/>
    <lineage>
        <taxon>Bacteria</taxon>
        <taxon>Bacillati</taxon>
        <taxon>Bacillota</taxon>
        <taxon>Clostridia</taxon>
        <taxon>Eubacteriales</taxon>
        <taxon>Clostridiaceae</taxon>
        <taxon>Clostridium</taxon>
    </lineage>
</organism>
<dbReference type="OrthoDB" id="9764248at2"/>
<keyword evidence="5 6" id="KW-0408">Iron</keyword>